<dbReference type="AlphaFoldDB" id="K3WHA0"/>
<accession>K3WHA0</accession>
<organism evidence="2 3">
    <name type="scientific">Globisporangium ultimum (strain ATCC 200006 / CBS 805.95 / DAOM BR144)</name>
    <name type="common">Pythium ultimum</name>
    <dbReference type="NCBI Taxonomy" id="431595"/>
    <lineage>
        <taxon>Eukaryota</taxon>
        <taxon>Sar</taxon>
        <taxon>Stramenopiles</taxon>
        <taxon>Oomycota</taxon>
        <taxon>Peronosporomycetes</taxon>
        <taxon>Pythiales</taxon>
        <taxon>Pythiaceae</taxon>
        <taxon>Globisporangium</taxon>
    </lineage>
</organism>
<dbReference type="EnsemblProtists" id="PYU1_T004342">
    <property type="protein sequence ID" value="PYU1_T004342"/>
    <property type="gene ID" value="PYU1_G004332"/>
</dbReference>
<dbReference type="InterPro" id="IPR046768">
    <property type="entry name" value="ExoX-like_C"/>
</dbReference>
<keyword evidence="3" id="KW-1185">Reference proteome</keyword>
<dbReference type="EMBL" id="GL376567">
    <property type="status" value="NOT_ANNOTATED_CDS"/>
    <property type="molecule type" value="Genomic_DNA"/>
</dbReference>
<dbReference type="OMA" id="TIDYVAC"/>
<proteinExistence type="predicted"/>
<reference evidence="3" key="1">
    <citation type="journal article" date="2010" name="Genome Biol.">
        <title>Genome sequence of the necrotrophic plant pathogen Pythium ultimum reveals original pathogenicity mechanisms and effector repertoire.</title>
        <authorList>
            <person name="Levesque C.A."/>
            <person name="Brouwer H."/>
            <person name="Cano L."/>
            <person name="Hamilton J.P."/>
            <person name="Holt C."/>
            <person name="Huitema E."/>
            <person name="Raffaele S."/>
            <person name="Robideau G.P."/>
            <person name="Thines M."/>
            <person name="Win J."/>
            <person name="Zerillo M.M."/>
            <person name="Beakes G.W."/>
            <person name="Boore J.L."/>
            <person name="Busam D."/>
            <person name="Dumas B."/>
            <person name="Ferriera S."/>
            <person name="Fuerstenberg S.I."/>
            <person name="Gachon C.M."/>
            <person name="Gaulin E."/>
            <person name="Govers F."/>
            <person name="Grenville-Briggs L."/>
            <person name="Horner N."/>
            <person name="Hostetler J."/>
            <person name="Jiang R.H."/>
            <person name="Johnson J."/>
            <person name="Krajaejun T."/>
            <person name="Lin H."/>
            <person name="Meijer H.J."/>
            <person name="Moore B."/>
            <person name="Morris P."/>
            <person name="Phuntmart V."/>
            <person name="Puiu D."/>
            <person name="Shetty J."/>
            <person name="Stajich J.E."/>
            <person name="Tripathy S."/>
            <person name="Wawra S."/>
            <person name="van West P."/>
            <person name="Whitty B.R."/>
            <person name="Coutinho P.M."/>
            <person name="Henrissat B."/>
            <person name="Martin F."/>
            <person name="Thomas P.D."/>
            <person name="Tyler B.M."/>
            <person name="De Vries R.P."/>
            <person name="Kamoun S."/>
            <person name="Yandell M."/>
            <person name="Tisserat N."/>
            <person name="Buell C.R."/>
        </authorList>
    </citation>
    <scope>NUCLEOTIDE SEQUENCE</scope>
    <source>
        <strain evidence="3">DAOM:BR144</strain>
    </source>
</reference>
<evidence type="ECO:0000313" key="3">
    <source>
        <dbReference type="Proteomes" id="UP000019132"/>
    </source>
</evidence>
<dbReference type="Proteomes" id="UP000019132">
    <property type="component" value="Unassembled WGS sequence"/>
</dbReference>
<reference evidence="2" key="3">
    <citation type="submission" date="2015-02" db="UniProtKB">
        <authorList>
            <consortium name="EnsemblProtists"/>
        </authorList>
    </citation>
    <scope>IDENTIFICATION</scope>
    <source>
        <strain evidence="2">DAOM BR144</strain>
    </source>
</reference>
<dbReference type="InParanoid" id="K3WHA0"/>
<evidence type="ECO:0000313" key="2">
    <source>
        <dbReference type="EnsemblProtists" id="PYU1_T004342"/>
    </source>
</evidence>
<dbReference type="HOGENOM" id="CLU_150973_0_0_1"/>
<reference evidence="3" key="2">
    <citation type="submission" date="2010-04" db="EMBL/GenBank/DDBJ databases">
        <authorList>
            <person name="Buell R."/>
            <person name="Hamilton J."/>
            <person name="Hostetler J."/>
        </authorList>
    </citation>
    <scope>NUCLEOTIDE SEQUENCE [LARGE SCALE GENOMIC DNA]</scope>
    <source>
        <strain evidence="3">DAOM:BR144</strain>
    </source>
</reference>
<feature type="domain" description="Exodeoxyribonuclease X-like C-terminal" evidence="1">
    <location>
        <begin position="5"/>
        <end position="33"/>
    </location>
</feature>
<name>K3WHA0_GLOUD</name>
<sequence length="111" mass="13092">MSNILDFGKYKGQSIEEVFEKDASYCCWLYKQEALLESDSPMKAFLEGKIRSDDDSYIMKWGKHKNKTVKWIYENDKKYFEWLLNNNYVSSKCPSLKKDLLKLTEDVEPAA</sequence>
<dbReference type="eggNOG" id="ENOG502SSKZ">
    <property type="taxonomic scope" value="Eukaryota"/>
</dbReference>
<evidence type="ECO:0000259" key="1">
    <source>
        <dbReference type="Pfam" id="PF20600"/>
    </source>
</evidence>
<dbReference type="Pfam" id="PF20600">
    <property type="entry name" value="ExoX-like_C"/>
    <property type="match status" value="1"/>
</dbReference>
<protein>
    <recommendedName>
        <fullName evidence="1">Exodeoxyribonuclease X-like C-terminal domain-containing protein</fullName>
    </recommendedName>
</protein>
<dbReference type="VEuPathDB" id="FungiDB:PYU1_G004332"/>